<dbReference type="InterPro" id="IPR003126">
    <property type="entry name" value="Znf_UBR"/>
</dbReference>
<dbReference type="PANTHER" id="PTHR21497">
    <property type="entry name" value="UBIQUITIN LIGASE E3 ALPHA-RELATED"/>
    <property type="match status" value="1"/>
</dbReference>
<reference evidence="13 14" key="1">
    <citation type="submission" date="2021-12" db="EMBL/GenBank/DDBJ databases">
        <title>High titer production of polyol ester of fatty acids by Rhodotorula paludigena BS15 towards product separation-free biomass refinery.</title>
        <authorList>
            <person name="Mano J."/>
            <person name="Ono H."/>
            <person name="Tanaka T."/>
            <person name="Naito K."/>
            <person name="Sushida H."/>
            <person name="Ike M."/>
            <person name="Tokuyasu K."/>
            <person name="Kitaoka M."/>
        </authorList>
    </citation>
    <scope>NUCLEOTIDE SEQUENCE [LARGE SCALE GENOMIC DNA]</scope>
    <source>
        <strain evidence="13 14">BS15</strain>
    </source>
</reference>
<dbReference type="CDD" id="cd16482">
    <property type="entry name" value="RING-H2_UBR1-like"/>
    <property type="match status" value="1"/>
</dbReference>
<evidence type="ECO:0000256" key="3">
    <source>
        <dbReference type="ARBA" id="ARBA00022679"/>
    </source>
</evidence>
<dbReference type="FunFam" id="2.10.110.30:FF:000002">
    <property type="entry name" value="Putative e3 ubiquitin-protein ligase ubr3"/>
    <property type="match status" value="1"/>
</dbReference>
<feature type="region of interest" description="Disordered" evidence="11">
    <location>
        <begin position="196"/>
        <end position="224"/>
    </location>
</feature>
<evidence type="ECO:0000256" key="1">
    <source>
        <dbReference type="ARBA" id="ARBA00000900"/>
    </source>
</evidence>
<protein>
    <recommendedName>
        <fullName evidence="10">E3 ubiquitin-protein ligase</fullName>
        <ecNumber evidence="10">2.3.2.27</ecNumber>
    </recommendedName>
</protein>
<dbReference type="GO" id="GO:0016567">
    <property type="term" value="P:protein ubiquitination"/>
    <property type="evidence" value="ECO:0007669"/>
    <property type="project" value="UniProtKB-UniRule"/>
</dbReference>
<dbReference type="InterPro" id="IPR055194">
    <property type="entry name" value="UBR1-like_WH"/>
</dbReference>
<dbReference type="InterPro" id="IPR003769">
    <property type="entry name" value="ClpS_core"/>
</dbReference>
<evidence type="ECO:0000256" key="8">
    <source>
        <dbReference type="ARBA" id="ARBA00046341"/>
    </source>
</evidence>
<dbReference type="Gene3D" id="1.10.10.2670">
    <property type="entry name" value="E3 ubiquitin-protein ligase"/>
    <property type="match status" value="1"/>
</dbReference>
<comment type="function">
    <text evidence="10">Ubiquitin ligase protein which is a component of the N-end rule pathway. Recognizes and binds to proteins bearing specific N-terminal residues that are destabilizing according to the N-end rule, leading to their ubiquitination and subsequent degradation.</text>
</comment>
<keyword evidence="3 10" id="KW-0808">Transferase</keyword>
<evidence type="ECO:0000256" key="9">
    <source>
        <dbReference type="PROSITE-ProRule" id="PRU00508"/>
    </source>
</evidence>
<evidence type="ECO:0000313" key="14">
    <source>
        <dbReference type="Proteomes" id="UP001342314"/>
    </source>
</evidence>
<feature type="region of interest" description="Disordered" evidence="11">
    <location>
        <begin position="93"/>
        <end position="116"/>
    </location>
</feature>
<dbReference type="SUPFAM" id="SSF54736">
    <property type="entry name" value="ClpS-like"/>
    <property type="match status" value="1"/>
</dbReference>
<name>A0AAV5GI78_9BASI</name>
<dbReference type="GO" id="GO:0005737">
    <property type="term" value="C:cytoplasm"/>
    <property type="evidence" value="ECO:0007669"/>
    <property type="project" value="TreeGrafter"/>
</dbReference>
<evidence type="ECO:0000259" key="12">
    <source>
        <dbReference type="PROSITE" id="PS51157"/>
    </source>
</evidence>
<feature type="domain" description="UBR-type" evidence="12">
    <location>
        <begin position="120"/>
        <end position="197"/>
    </location>
</feature>
<keyword evidence="7 10" id="KW-0862">Zinc</keyword>
<proteinExistence type="inferred from homology"/>
<dbReference type="GO" id="GO:0008270">
    <property type="term" value="F:zinc ion binding"/>
    <property type="evidence" value="ECO:0007669"/>
    <property type="project" value="UniProtKB-UniRule"/>
</dbReference>
<feature type="compositionally biased region" description="Low complexity" evidence="11">
    <location>
        <begin position="93"/>
        <end position="104"/>
    </location>
</feature>
<dbReference type="PROSITE" id="PS51157">
    <property type="entry name" value="ZF_UBR"/>
    <property type="match status" value="1"/>
</dbReference>
<evidence type="ECO:0000256" key="6">
    <source>
        <dbReference type="ARBA" id="ARBA00022786"/>
    </source>
</evidence>
<dbReference type="EMBL" id="BQKY01000011">
    <property type="protein sequence ID" value="GJN92345.1"/>
    <property type="molecule type" value="Genomic_DNA"/>
</dbReference>
<comment type="similarity">
    <text evidence="8 10">Belongs to the E3 ubiquitin-protein ligase UBR1-like family.</text>
</comment>
<evidence type="ECO:0000256" key="4">
    <source>
        <dbReference type="ARBA" id="ARBA00022723"/>
    </source>
</evidence>
<evidence type="ECO:0000256" key="5">
    <source>
        <dbReference type="ARBA" id="ARBA00022771"/>
    </source>
</evidence>
<dbReference type="PANTHER" id="PTHR21497:SF24">
    <property type="entry name" value="E3 UBIQUITIN-PROTEIN LIGASE UBR1"/>
    <property type="match status" value="1"/>
</dbReference>
<dbReference type="InterPro" id="IPR042065">
    <property type="entry name" value="E3_ELL-like"/>
</dbReference>
<dbReference type="Proteomes" id="UP001342314">
    <property type="component" value="Unassembled WGS sequence"/>
</dbReference>
<accession>A0AAV5GI78</accession>
<evidence type="ECO:0000256" key="10">
    <source>
        <dbReference type="RuleBase" id="RU366018"/>
    </source>
</evidence>
<feature type="compositionally biased region" description="Acidic residues" evidence="11">
    <location>
        <begin position="277"/>
        <end position="287"/>
    </location>
</feature>
<organism evidence="13 14">
    <name type="scientific">Rhodotorula paludigena</name>
    <dbReference type="NCBI Taxonomy" id="86838"/>
    <lineage>
        <taxon>Eukaryota</taxon>
        <taxon>Fungi</taxon>
        <taxon>Dikarya</taxon>
        <taxon>Basidiomycota</taxon>
        <taxon>Pucciniomycotina</taxon>
        <taxon>Microbotryomycetes</taxon>
        <taxon>Sporidiobolales</taxon>
        <taxon>Sporidiobolaceae</taxon>
        <taxon>Rhodotorula</taxon>
    </lineage>
</organism>
<keyword evidence="4 10" id="KW-0479">Metal-binding</keyword>
<feature type="zinc finger region" description="UBR-type" evidence="9">
    <location>
        <begin position="120"/>
        <end position="197"/>
    </location>
</feature>
<dbReference type="Pfam" id="PF02617">
    <property type="entry name" value="ClpS"/>
    <property type="match status" value="1"/>
</dbReference>
<comment type="pathway">
    <text evidence="2 10">Protein modification; protein ubiquitination.</text>
</comment>
<comment type="caution">
    <text evidence="13">The sequence shown here is derived from an EMBL/GenBank/DDBJ whole genome shotgun (WGS) entry which is preliminary data.</text>
</comment>
<dbReference type="Gene3D" id="3.30.1390.10">
    <property type="match status" value="1"/>
</dbReference>
<dbReference type="InterPro" id="IPR044046">
    <property type="entry name" value="E3_ligase_UBR-like_C"/>
</dbReference>
<dbReference type="InterPro" id="IPR014719">
    <property type="entry name" value="Ribosomal_bL12_C/ClpS-like"/>
</dbReference>
<feature type="compositionally biased region" description="Pro residues" evidence="11">
    <location>
        <begin position="201"/>
        <end position="211"/>
    </location>
</feature>
<dbReference type="GO" id="GO:0061630">
    <property type="term" value="F:ubiquitin protein ligase activity"/>
    <property type="evidence" value="ECO:0007669"/>
    <property type="project" value="UniProtKB-UniRule"/>
</dbReference>
<evidence type="ECO:0000256" key="11">
    <source>
        <dbReference type="SAM" id="MobiDB-lite"/>
    </source>
</evidence>
<dbReference type="Pfam" id="PF18995">
    <property type="entry name" value="PRT6_C"/>
    <property type="match status" value="1"/>
</dbReference>
<feature type="region of interest" description="Disordered" evidence="11">
    <location>
        <begin position="261"/>
        <end position="293"/>
    </location>
</feature>
<dbReference type="Pfam" id="PF02207">
    <property type="entry name" value="zf-UBR"/>
    <property type="match status" value="1"/>
</dbReference>
<keyword evidence="14" id="KW-1185">Reference proteome</keyword>
<dbReference type="SUPFAM" id="SSF46785">
    <property type="entry name" value="Winged helix' DNA-binding domain"/>
    <property type="match status" value="1"/>
</dbReference>
<keyword evidence="6 10" id="KW-0833">Ubl conjugation pathway</keyword>
<dbReference type="GO" id="GO:0000151">
    <property type="term" value="C:ubiquitin ligase complex"/>
    <property type="evidence" value="ECO:0007669"/>
    <property type="project" value="TreeGrafter"/>
</dbReference>
<evidence type="ECO:0000313" key="13">
    <source>
        <dbReference type="EMBL" id="GJN92345.1"/>
    </source>
</evidence>
<dbReference type="SMART" id="SM00396">
    <property type="entry name" value="ZnF_UBR1"/>
    <property type="match status" value="1"/>
</dbReference>
<dbReference type="InterPro" id="IPR039164">
    <property type="entry name" value="UBR1-like"/>
</dbReference>
<dbReference type="Pfam" id="PF22960">
    <property type="entry name" value="WHD_UBR1"/>
    <property type="match status" value="1"/>
</dbReference>
<evidence type="ECO:0000256" key="2">
    <source>
        <dbReference type="ARBA" id="ARBA00004906"/>
    </source>
</evidence>
<evidence type="ECO:0000256" key="7">
    <source>
        <dbReference type="ARBA" id="ARBA00022833"/>
    </source>
</evidence>
<dbReference type="GO" id="GO:0071596">
    <property type="term" value="P:ubiquitin-dependent protein catabolic process via the N-end rule pathway"/>
    <property type="evidence" value="ECO:0007669"/>
    <property type="project" value="UniProtKB-UniRule"/>
</dbReference>
<dbReference type="Gene3D" id="2.10.110.30">
    <property type="match status" value="1"/>
</dbReference>
<dbReference type="InterPro" id="IPR036390">
    <property type="entry name" value="WH_DNA-bd_sf"/>
</dbReference>
<comment type="catalytic activity">
    <reaction evidence="1 10">
        <text>S-ubiquitinyl-[E2 ubiquitin-conjugating enzyme]-L-cysteine + [acceptor protein]-L-lysine = [E2 ubiquitin-conjugating enzyme]-L-cysteine + N(6)-ubiquitinyl-[acceptor protein]-L-lysine.</text>
        <dbReference type="EC" id="2.3.2.27"/>
    </reaction>
</comment>
<keyword evidence="5 10" id="KW-0863">Zinc-finger</keyword>
<dbReference type="CDD" id="cd19673">
    <property type="entry name" value="UBR-box_UBR3"/>
    <property type="match status" value="1"/>
</dbReference>
<dbReference type="EC" id="2.3.2.27" evidence="10"/>
<gene>
    <name evidence="13" type="ORF">Rhopal_005375-T1</name>
</gene>
<sequence>MPAPPPFPEPHSAMHLEPADLGAYFDALAPAASFSLAQPSARARVKLALYGYALCPHLPFRSLFFPDAGPDPRETAAVSDDWSIASAQQRHSLAHASSSSAGAPAHEDDADEYSPARRGKPCGHVFRAGESVYRCRDCALDATCVLCARCFHASSHARLGHDVTVSTHAGVGAGCCDCGDAEAWNEGCQQDCRYHAAAPPSSAPAPSPPPSAKGKERATDTDDDAERIEAAKQRAHDMLAAALDWALDVLERSPELLVTPSRVEEITGVPRPADQAPEADQEEEEEDATARTPRATLASLATLLRAGGGTTAQDPEAFLRALAGAEGTTVLMPDQAAAARAAADEEVEVEPDADADAGGDDEVLGDLDAQIQAHFARRGMMTVVQMDEDGNTVEIEVDLGNAGGAGAGVAEDDDDDDAPAATLGLPGSFPLSTAPTVTPASASASAAPAPLPAPTTPPYAVVLWNDELHSFQEVISQVSLATHCSRATAQSIANHVDTHGRSTILVTPSAPDALRAARKVAQIKLAVTVREARETFREDVALEVVLCARDLLRARLAGESGALAETVAHVVLERAGDGRSRFMRWCAVEGRLWKAARKAGQELAVALVGVSSEVKMELSIQYAEIYSSLATTYLLTDREPENSLIFFGVQVFTVPSVAAVLVSRHYFLSRLLKVLFAFFTGQLSPDKTRLVLPPNPSIRTLDLENPHIKQKRHSQPRYFQLFSDLTHLVECTSVQRLIASSPHLVDDFASFIDLFSGMNPLHRAVGAHVEYESEQWVTAFNLTIQLARLARAFGEAFHPAAPSPSAPGADIPPSTLDLARALNTLLHKLNPAADDDWERPTHRLELAGRSYGPLYAYRVSTEPVSYHHPLAWLWAEMAKGLAGPADRASEDKLARIGVQGGVRALLGGLERDGARENRVLPFVAAMEQPLRVVALVAQVRAGVWVRNGFGVRAQNLHYRDYSLRETTFEQDVFFLQTALVVLDPSLVVAALVDRFELREWLVHRAAPVAADGAAPGAGSSYEPEQALALIDELLNLLITLVTDPTAVVPLSSTAALRRELVHYLALGPSVYSDLVRRVSERYSDDPQIDRLLAQVATFKPPTGTNDQGVYSLRDELVGEVDPYFSRYTRNQREEVDKVVRAWLKKRAGPAAANKDVEPVIVPNKLAVVAGESGPFVRLTETLGSEALLATVFYALRAGSSLARRAPPAPAEDGAEAPAAAQPPFSEAVVDQALQLVLLAQVEQPAALRDFALRSIALEDADSADAKGTESLAQVLVRIEEDERLKGVWGKAKHVLDWLAAELGEAISGLRRQPAAAEGAETEASDAAKAAEAKRAAAKARQAAIMKQFQQAQSAFLQNVEDDEDEDGDMAEGDEAKLQEAAKKPKVHFGDCIVCQDELEDSAPFGMLALIQGSNLIRVTPVGGEDDDVESRISSEQLFHLRQQRQASDAPQSPYQREILDLPGSLDRDVSHARPYGVAARRRPISGFANSDDGLAEGFPQATKAGLHASSCGHMMHLSCFERYCASLQHRHSQQRDRCHPENLDRREFVCPLCKSLGNVLLPAEVDSPAFVPYSGPLDKRTLSEWGNPDADPLEDGSLDRFDENVCKRVEKLTSSDARDRTTFKPWRATMALPMLLPGHFNEAEGRMVARLLQVVTAINSEIGGPGTFAATLSGDLVGYTVSTLEIASRGTGEPAWSLSDANVKLLQSLVAVMQDLAELMTQSVESSRIAAISLRQRLLGAFAHGQALADEPFTQCDPIGVLIETAVCMPSAFYHVVAVAFYAALAQNLLAVYRMLHRSSSPRAVWNADKVDERERQECADLVRVREVFAMAPALFAGEDQSFLPTVGKHLHAQMLVFLRRASILARIVFGEPSDDATDAFLDDDRSEYARLLELLRIPPPSEVLRFNVLTDDGNVSALRDHLRACANSVRYPLFDTPDREEAIVAISTSTTLPTLEHPVPYELLGLPHQLDTLVAASLETKCKSCGEVPKTPALCLFCGETLCAMSFCCMVGEGDSLTGECNEHMWTCGGSVGVFYLIKRNVLLYLHADKGAFSTPPYLDSHGEVDVGGRRSRSQFPQFLHRGRYDEVRRMWLTHGIPTYVARKLEAVTDHGGWQSF</sequence>
<feature type="region of interest" description="Disordered" evidence="11">
    <location>
        <begin position="404"/>
        <end position="427"/>
    </location>
</feature>